<gene>
    <name evidence="4" type="ORF">JCM19314_2610</name>
</gene>
<keyword evidence="3" id="KW-0520">NAD</keyword>
<dbReference type="EMBL" id="BBMM01000001">
    <property type="protein sequence ID" value="GAK98579.1"/>
    <property type="molecule type" value="Genomic_DNA"/>
</dbReference>
<evidence type="ECO:0000313" key="4">
    <source>
        <dbReference type="EMBL" id="GAK98579.1"/>
    </source>
</evidence>
<reference evidence="4 5" key="1">
    <citation type="journal article" date="2014" name="Genome Announc.">
        <title>Draft Genome Sequences of Marine Flavobacterium Nonlabens Strains NR17, NR24, NR27, NR32, NR33, and Ara13.</title>
        <authorList>
            <person name="Nakanishi M."/>
            <person name="Meirelles P."/>
            <person name="Suzuki R."/>
            <person name="Takatani N."/>
            <person name="Mino S."/>
            <person name="Suda W."/>
            <person name="Oshima K."/>
            <person name="Hattori M."/>
            <person name="Ohkuma M."/>
            <person name="Hosokawa M."/>
            <person name="Miyashita K."/>
            <person name="Thompson F.L."/>
            <person name="Niwa A."/>
            <person name="Sawabe T."/>
            <person name="Sawabe T."/>
        </authorList>
    </citation>
    <scope>NUCLEOTIDE SEQUENCE [LARGE SCALE GENOMIC DNA]</scope>
    <source>
        <strain evidence="5">JCM19314</strain>
    </source>
</reference>
<evidence type="ECO:0000256" key="1">
    <source>
        <dbReference type="ARBA" id="ARBA00022723"/>
    </source>
</evidence>
<evidence type="ECO:0000256" key="3">
    <source>
        <dbReference type="ARBA" id="ARBA00023027"/>
    </source>
</evidence>
<dbReference type="Gene3D" id="3.40.718.10">
    <property type="entry name" value="Isopropylmalate Dehydrogenase"/>
    <property type="match status" value="1"/>
</dbReference>
<dbReference type="PANTHER" id="PTHR30004">
    <property type="entry name" value="4-HYDROXYTHREONINE-4-PHOSPHATE DEHYDROGENASE"/>
    <property type="match status" value="1"/>
</dbReference>
<name>A0A090Q672_NONUL</name>
<protein>
    <submittedName>
        <fullName evidence="4">4-hydroxythreonine-4-phosphate dehydrogenase</fullName>
        <ecNumber evidence="4">1.1.1.262</ecNumber>
    </submittedName>
</protein>
<dbReference type="EC" id="1.1.1.262" evidence="4"/>
<keyword evidence="1" id="KW-0479">Metal-binding</keyword>
<proteinExistence type="predicted"/>
<evidence type="ECO:0000256" key="2">
    <source>
        <dbReference type="ARBA" id="ARBA00023002"/>
    </source>
</evidence>
<comment type="caution">
    <text evidence="4">The sequence shown here is derived from an EMBL/GenBank/DDBJ whole genome shotgun (WGS) entry which is preliminary data.</text>
</comment>
<dbReference type="AlphaFoldDB" id="A0A090Q672"/>
<dbReference type="Proteomes" id="UP000029226">
    <property type="component" value="Unassembled WGS sequence"/>
</dbReference>
<evidence type="ECO:0000313" key="5">
    <source>
        <dbReference type="Proteomes" id="UP000029226"/>
    </source>
</evidence>
<dbReference type="SUPFAM" id="SSF53659">
    <property type="entry name" value="Isocitrate/Isopropylmalate dehydrogenase-like"/>
    <property type="match status" value="1"/>
</dbReference>
<dbReference type="Pfam" id="PF04166">
    <property type="entry name" value="PdxA"/>
    <property type="match status" value="1"/>
</dbReference>
<dbReference type="GO" id="GO:0051287">
    <property type="term" value="F:NAD binding"/>
    <property type="evidence" value="ECO:0007669"/>
    <property type="project" value="InterPro"/>
</dbReference>
<dbReference type="GO" id="GO:0046872">
    <property type="term" value="F:metal ion binding"/>
    <property type="evidence" value="ECO:0007669"/>
    <property type="project" value="UniProtKB-KW"/>
</dbReference>
<keyword evidence="2 4" id="KW-0560">Oxidoreductase</keyword>
<organism evidence="4 5">
    <name type="scientific">Nonlabens ulvanivorans</name>
    <name type="common">Persicivirga ulvanivorans</name>
    <dbReference type="NCBI Taxonomy" id="906888"/>
    <lineage>
        <taxon>Bacteria</taxon>
        <taxon>Pseudomonadati</taxon>
        <taxon>Bacteroidota</taxon>
        <taxon>Flavobacteriia</taxon>
        <taxon>Flavobacteriales</taxon>
        <taxon>Flavobacteriaceae</taxon>
        <taxon>Nonlabens</taxon>
    </lineage>
</organism>
<dbReference type="GO" id="GO:0050570">
    <property type="term" value="F:4-hydroxythreonine-4-phosphate dehydrogenase activity"/>
    <property type="evidence" value="ECO:0007669"/>
    <property type="project" value="UniProtKB-EC"/>
</dbReference>
<dbReference type="InterPro" id="IPR005255">
    <property type="entry name" value="PdxA_fam"/>
</dbReference>
<dbReference type="PANTHER" id="PTHR30004:SF6">
    <property type="entry name" value="D-THREONATE 4-PHOSPHATE DEHYDROGENASE"/>
    <property type="match status" value="1"/>
</dbReference>
<dbReference type="NCBIfam" id="TIGR00557">
    <property type="entry name" value="pdxA"/>
    <property type="match status" value="1"/>
</dbReference>
<accession>A0A090Q672</accession>
<sequence>MNKKQNIRVGISLGDPNGIGGEIILKAFENNQMLELYTPVIFASTKLLSYYIKTLKLNIKIHGITSLDDVVDGKVNVVRLIKEPFRVNWGGTVDPIAGELAVRSLKAATEALKLNQIDVLVTAPIHKESIQSEEFKFPGHTDYLNQELEGGESLMFMVSEDLRVGLLTDHIPLKEVPSQITEKLIKTKIGTIKESLKKDFGIVKPKIAVLGINPHVGDNGVIGTDDQESLIPVLEELRKDGTLIFGPYPADSFFGNKKHLQFDAVLASYHDQGLVPFKTITFGSGVNYTAGLSHVRTSPDHGTGFDIAGKGSANPSSFMAAIHTAVTVFKHRKMYDELSANPLKNISKKRR</sequence>